<comment type="caution">
    <text evidence="2">The sequence shown here is derived from an EMBL/GenBank/DDBJ whole genome shotgun (WGS) entry which is preliminary data.</text>
</comment>
<name>A0A1S9DEU2_ASPOZ</name>
<proteinExistence type="predicted"/>
<dbReference type="AlphaFoldDB" id="A0A1S9DEU2"/>
<protein>
    <recommendedName>
        <fullName evidence="1">SRR1-like domain-containing protein</fullName>
    </recommendedName>
</protein>
<dbReference type="EMBL" id="MKZY01000006">
    <property type="protein sequence ID" value="OOO07404.1"/>
    <property type="molecule type" value="Genomic_DNA"/>
</dbReference>
<dbReference type="VEuPathDB" id="FungiDB:AO090010000104"/>
<evidence type="ECO:0000259" key="1">
    <source>
        <dbReference type="Pfam" id="PF07985"/>
    </source>
</evidence>
<dbReference type="Pfam" id="PF07985">
    <property type="entry name" value="SRR1"/>
    <property type="match status" value="1"/>
</dbReference>
<evidence type="ECO:0000313" key="3">
    <source>
        <dbReference type="Proteomes" id="UP000190312"/>
    </source>
</evidence>
<dbReference type="eggNOG" id="ENOG502SF95">
    <property type="taxonomic scope" value="Eukaryota"/>
</dbReference>
<dbReference type="InterPro" id="IPR012942">
    <property type="entry name" value="SRR1-like"/>
</dbReference>
<accession>A0A1S9DEU2</accession>
<dbReference type="PANTHER" id="PTHR42080">
    <property type="entry name" value="SRR1 DOMAIN-CONTAINING PROTEIN"/>
    <property type="match status" value="1"/>
</dbReference>
<sequence>MADLHKVRELGLDEDTTLAILERLKHISQLYRSGKPLFPRRLLEDLNRQIDDGKEEVYISDFDDVPQVYSLKVPSWCTEFANTYRIRYQSIHSLGCVPPYDPERVLCKCTPVAIDYVDTSGPGESTLEAIGGAFFKQRQIWLESLGHRNLEHHLSTLRTTANIRKIVCFGLGSLGRLSGDCYTRTHTQHAAVETIAASLVRRGLSGSQEIKCYAQDPVYDEVDHEFLRSIGITPLEDPKGFLEVDEHTLVFSVSPDVPVKQIVTDLHWPGAMIWDTVTPSEKRKSWAKYKENDGTIFWITPFTTDPDSGRVRRMIKHYAHAQLEDSDGFFGDLTIYMKCKEYAHVSFYTLD</sequence>
<evidence type="ECO:0000313" key="2">
    <source>
        <dbReference type="EMBL" id="OOO07404.1"/>
    </source>
</evidence>
<gene>
    <name evidence="2" type="ORF">OAory_01039040</name>
</gene>
<dbReference type="OrthoDB" id="5230585at2759"/>
<feature type="domain" description="SRR1-like" evidence="1">
    <location>
        <begin position="158"/>
        <end position="335"/>
    </location>
</feature>
<organism evidence="2 3">
    <name type="scientific">Aspergillus oryzae</name>
    <name type="common">Yellow koji mold</name>
    <dbReference type="NCBI Taxonomy" id="5062"/>
    <lineage>
        <taxon>Eukaryota</taxon>
        <taxon>Fungi</taxon>
        <taxon>Dikarya</taxon>
        <taxon>Ascomycota</taxon>
        <taxon>Pezizomycotina</taxon>
        <taxon>Eurotiomycetes</taxon>
        <taxon>Eurotiomycetidae</taxon>
        <taxon>Eurotiales</taxon>
        <taxon>Aspergillaceae</taxon>
        <taxon>Aspergillus</taxon>
        <taxon>Aspergillus subgen. Circumdati</taxon>
    </lineage>
</organism>
<dbReference type="Proteomes" id="UP000190312">
    <property type="component" value="Unassembled WGS sequence"/>
</dbReference>
<dbReference type="PANTHER" id="PTHR42080:SF3">
    <property type="entry name" value="SRR1-LIKE DOMAIN-CONTAINING PROTEIN"/>
    <property type="match status" value="1"/>
</dbReference>
<reference evidence="2 3" key="1">
    <citation type="submission" date="2016-10" db="EMBL/GenBank/DDBJ databases">
        <title>Genome sequencing of Aspergillus oryzae BCC7051.</title>
        <authorList>
            <person name="Thammarongtham C."/>
            <person name="Vorapreeda T."/>
            <person name="Nookaew I."/>
            <person name="Srisuk T."/>
            <person name="Land M."/>
            <person name="Jeennor S."/>
            <person name="Laoteng K."/>
        </authorList>
    </citation>
    <scope>NUCLEOTIDE SEQUENCE [LARGE SCALE GENOMIC DNA]</scope>
    <source>
        <strain evidence="2 3">BCC7051</strain>
    </source>
</reference>